<protein>
    <submittedName>
        <fullName evidence="1">Uncharacterized protein</fullName>
    </submittedName>
</protein>
<gene>
    <name evidence="1" type="ORF">ADZ36_32020</name>
</gene>
<reference evidence="1" key="1">
    <citation type="submission" date="2015-07" db="EMBL/GenBank/DDBJ databases">
        <title>Draft genome sequence of Streptomyces fradiae, a resistant strain to nitron-oligomycin.</title>
        <authorList>
            <person name="Vatlin A.A."/>
            <person name="Bekker O.B."/>
            <person name="Danilenko V.N."/>
        </authorList>
    </citation>
    <scope>NUCLEOTIDE SEQUENCE</scope>
    <source>
        <strain evidence="1">Olg1-1</strain>
    </source>
</reference>
<feature type="non-terminal residue" evidence="1">
    <location>
        <position position="1"/>
    </location>
</feature>
<name>A0ACC4W2E3_STRFR</name>
<dbReference type="Proteomes" id="UP000037185">
    <property type="component" value="Unassembled WGS sequence"/>
</dbReference>
<sequence length="75" mass="7007">PLPAGGPPGESGSEGPAAGLAAEGRGAEGAEGAEAVPEPGSADSEVRPEAPGHGAARDPDAFMGGVTSNGTDRDG</sequence>
<evidence type="ECO:0000313" key="1">
    <source>
        <dbReference type="EMBL" id="KNE78660.1"/>
    </source>
</evidence>
<accession>A0ACC4W2E3</accession>
<dbReference type="EMBL" id="LGSP01000160">
    <property type="protein sequence ID" value="KNE78660.1"/>
    <property type="molecule type" value="Genomic_DNA"/>
</dbReference>
<comment type="caution">
    <text evidence="1">The sequence shown here is derived from an EMBL/GenBank/DDBJ whole genome shotgun (WGS) entry which is preliminary data.</text>
</comment>
<organism evidence="1 2">
    <name type="scientific">Streptomyces fradiae</name>
    <name type="common">Streptomyces roseoflavus</name>
    <dbReference type="NCBI Taxonomy" id="1906"/>
    <lineage>
        <taxon>Bacteria</taxon>
        <taxon>Bacillati</taxon>
        <taxon>Actinomycetota</taxon>
        <taxon>Actinomycetes</taxon>
        <taxon>Kitasatosporales</taxon>
        <taxon>Streptomycetaceae</taxon>
        <taxon>Streptomyces</taxon>
    </lineage>
</organism>
<evidence type="ECO:0000313" key="2">
    <source>
        <dbReference type="Proteomes" id="UP000037185"/>
    </source>
</evidence>
<proteinExistence type="predicted"/>
<keyword evidence="2" id="KW-1185">Reference proteome</keyword>